<dbReference type="Proteomes" id="UP000323257">
    <property type="component" value="Unassembled WGS sequence"/>
</dbReference>
<dbReference type="OrthoDB" id="2584627at2"/>
<dbReference type="RefSeq" id="WP_148931591.1">
    <property type="nucleotide sequence ID" value="NZ_VNHS01000009.1"/>
</dbReference>
<proteinExistence type="predicted"/>
<keyword evidence="2" id="KW-1185">Reference proteome</keyword>
<evidence type="ECO:0000313" key="2">
    <source>
        <dbReference type="Proteomes" id="UP000323257"/>
    </source>
</evidence>
<gene>
    <name evidence="1" type="ORF">BCM02_109266</name>
</gene>
<reference evidence="1 2" key="1">
    <citation type="submission" date="2019-07" db="EMBL/GenBank/DDBJ databases">
        <title>Genomic Encyclopedia of Type Strains, Phase III (KMG-III): the genomes of soil and plant-associated and newly described type strains.</title>
        <authorList>
            <person name="Whitman W."/>
        </authorList>
    </citation>
    <scope>NUCLEOTIDE SEQUENCE [LARGE SCALE GENOMIC DNA]</scope>
    <source>
        <strain evidence="1 2">BL24</strain>
    </source>
</reference>
<protein>
    <submittedName>
        <fullName evidence="1">Uncharacterized protein</fullName>
    </submittedName>
</protein>
<sequence>MSEFTYGNIIRTEDKAIIFKHLSSGTPYIELNDRWLAFFTKEDGEQRSSDLVEELSIHCPVLYFYNLEDHFWGFEILNQGEFISSFHFSYELEGELEYDIASERYPDVDLFGSVEGEKVFEEVQTELQNPDVLEREIRKHFESVNAEDFQLFGVNEEAIRGLKQLLTAETFLNSQWDAVDRFKEFLDLTQMSWIRYDRTENRENIQYV</sequence>
<dbReference type="EMBL" id="VNHS01000009">
    <property type="protein sequence ID" value="TYP71987.1"/>
    <property type="molecule type" value="Genomic_DNA"/>
</dbReference>
<comment type="caution">
    <text evidence="1">The sequence shown here is derived from an EMBL/GenBank/DDBJ whole genome shotgun (WGS) entry which is preliminary data.</text>
</comment>
<evidence type="ECO:0000313" key="1">
    <source>
        <dbReference type="EMBL" id="TYP71987.1"/>
    </source>
</evidence>
<organism evidence="1 2">
    <name type="scientific">Paenibacillus methanolicus</name>
    <dbReference type="NCBI Taxonomy" id="582686"/>
    <lineage>
        <taxon>Bacteria</taxon>
        <taxon>Bacillati</taxon>
        <taxon>Bacillota</taxon>
        <taxon>Bacilli</taxon>
        <taxon>Bacillales</taxon>
        <taxon>Paenibacillaceae</taxon>
        <taxon>Paenibacillus</taxon>
    </lineage>
</organism>
<name>A0A5S5BY73_9BACL</name>
<dbReference type="AlphaFoldDB" id="A0A5S5BY73"/>
<accession>A0A5S5BY73</accession>